<dbReference type="SUPFAM" id="SSF54427">
    <property type="entry name" value="NTF2-like"/>
    <property type="match status" value="1"/>
</dbReference>
<dbReference type="RefSeq" id="WP_319955965.1">
    <property type="nucleotide sequence ID" value="NZ_JAXAVX010000021.1"/>
</dbReference>
<evidence type="ECO:0000259" key="7">
    <source>
        <dbReference type="Pfam" id="PF08281"/>
    </source>
</evidence>
<comment type="similarity">
    <text evidence="1">Belongs to the sigma-70 factor family. ECF subfamily.</text>
</comment>
<dbReference type="InterPro" id="IPR032710">
    <property type="entry name" value="NTF2-like_dom_sf"/>
</dbReference>
<dbReference type="NCBIfam" id="TIGR02937">
    <property type="entry name" value="sigma70-ECF"/>
    <property type="match status" value="1"/>
</dbReference>
<name>A0ABU4VPM7_9ACTN</name>
<proteinExistence type="inferred from homology"/>
<dbReference type="InterPro" id="IPR013324">
    <property type="entry name" value="RNA_pol_sigma_r3/r4-like"/>
</dbReference>
<accession>A0ABU4VPM7</accession>
<dbReference type="NCBIfam" id="TIGR02960">
    <property type="entry name" value="SigX5"/>
    <property type="match status" value="1"/>
</dbReference>
<comment type="subunit">
    <text evidence="2">Interacts transiently with the RNA polymerase catalytic core formed by RpoA, RpoB, RpoC and RpoZ (2 alpha, 1 beta, 1 beta' and 1 omega subunit) to form the RNA polymerase holoenzyme that can initiate transcription.</text>
</comment>
<evidence type="ECO:0000256" key="4">
    <source>
        <dbReference type="ARBA" id="ARBA00023082"/>
    </source>
</evidence>
<dbReference type="InterPro" id="IPR036388">
    <property type="entry name" value="WH-like_DNA-bd_sf"/>
</dbReference>
<dbReference type="EMBL" id="JAXAVX010000021">
    <property type="protein sequence ID" value="MDX8153816.1"/>
    <property type="molecule type" value="Genomic_DNA"/>
</dbReference>
<evidence type="ECO:0000313" key="9">
    <source>
        <dbReference type="Proteomes" id="UP001277761"/>
    </source>
</evidence>
<sequence length="354" mass="38908">MAASPSAPRARAAGATFEQDLERLRPALTGYCYRMLGSGFEAEDAVQETMLRAWRRSETLVERAALKSWLFRIATNVCFDLLDGRKRRARPVDLAEPGTADSLLGAGLPEATWVLPVADGRIETERPDDPAGRAAQRETLRLAFVAALQHLPARQRVVLVLREVLRWSAKEVAELLETSVASVNSALQRARATLDELALEDGDAPARPSDEEERRLLEQYLEAFAEYDIDRIVALLRYDVAFDMPPLPLWLRGPEEVGRFMLGQGAACRGSKLIAVRANGGPAYAGYKPDPESGAWLPWSLTLLETAAAGATADQPATIVGVRNFLQPFLSPALFRSFGLPEQLDAEAPVIEYR</sequence>
<dbReference type="Pfam" id="PF04542">
    <property type="entry name" value="Sigma70_r2"/>
    <property type="match status" value="1"/>
</dbReference>
<feature type="domain" description="RNA polymerase sigma-70 region 2" evidence="6">
    <location>
        <begin position="22"/>
        <end position="87"/>
    </location>
</feature>
<evidence type="ECO:0000256" key="3">
    <source>
        <dbReference type="ARBA" id="ARBA00023015"/>
    </source>
</evidence>
<dbReference type="InterPro" id="IPR039425">
    <property type="entry name" value="RNA_pol_sigma-70-like"/>
</dbReference>
<keyword evidence="4" id="KW-0731">Sigma factor</keyword>
<evidence type="ECO:0000313" key="8">
    <source>
        <dbReference type="EMBL" id="MDX8153816.1"/>
    </source>
</evidence>
<evidence type="ECO:0000256" key="5">
    <source>
        <dbReference type="ARBA" id="ARBA00023163"/>
    </source>
</evidence>
<gene>
    <name evidence="8" type="ORF">SK069_19620</name>
</gene>
<dbReference type="SUPFAM" id="SSF88946">
    <property type="entry name" value="Sigma2 domain of RNA polymerase sigma factors"/>
    <property type="match status" value="1"/>
</dbReference>
<organism evidence="8 9">
    <name type="scientific">Patulibacter brassicae</name>
    <dbReference type="NCBI Taxonomy" id="1705717"/>
    <lineage>
        <taxon>Bacteria</taxon>
        <taxon>Bacillati</taxon>
        <taxon>Actinomycetota</taxon>
        <taxon>Thermoleophilia</taxon>
        <taxon>Solirubrobacterales</taxon>
        <taxon>Patulibacteraceae</taxon>
        <taxon>Patulibacter</taxon>
    </lineage>
</organism>
<dbReference type="InterPro" id="IPR013249">
    <property type="entry name" value="RNA_pol_sigma70_r4_t2"/>
</dbReference>
<reference evidence="8 9" key="1">
    <citation type="submission" date="2023-11" db="EMBL/GenBank/DDBJ databases">
        <authorList>
            <person name="Xu M."/>
            <person name="Jiang T."/>
        </authorList>
    </citation>
    <scope>NUCLEOTIDE SEQUENCE [LARGE SCALE GENOMIC DNA]</scope>
    <source>
        <strain evidence="8 9">SD</strain>
    </source>
</reference>
<dbReference type="SUPFAM" id="SSF88659">
    <property type="entry name" value="Sigma3 and sigma4 domains of RNA polymerase sigma factors"/>
    <property type="match status" value="1"/>
</dbReference>
<dbReference type="InterPro" id="IPR007627">
    <property type="entry name" value="RNA_pol_sigma70_r2"/>
</dbReference>
<feature type="domain" description="RNA polymerase sigma factor 70 region 4 type 2" evidence="7">
    <location>
        <begin position="142"/>
        <end position="194"/>
    </location>
</feature>
<evidence type="ECO:0000259" key="6">
    <source>
        <dbReference type="Pfam" id="PF04542"/>
    </source>
</evidence>
<keyword evidence="5" id="KW-0804">Transcription</keyword>
<dbReference type="InterPro" id="IPR014284">
    <property type="entry name" value="RNA_pol_sigma-70_dom"/>
</dbReference>
<dbReference type="Pfam" id="PF08281">
    <property type="entry name" value="Sigma70_r4_2"/>
    <property type="match status" value="1"/>
</dbReference>
<dbReference type="NCBIfam" id="NF006089">
    <property type="entry name" value="PRK08241.1"/>
    <property type="match status" value="1"/>
</dbReference>
<protein>
    <submittedName>
        <fullName evidence="8">Sigma-70 family RNA polymerase sigma factor</fullName>
    </submittedName>
</protein>
<dbReference type="InterPro" id="IPR014305">
    <property type="entry name" value="RNA_pol_sigma-G_actinobac"/>
</dbReference>
<dbReference type="PANTHER" id="PTHR43133">
    <property type="entry name" value="RNA POLYMERASE ECF-TYPE SIGMA FACTO"/>
    <property type="match status" value="1"/>
</dbReference>
<dbReference type="InterPro" id="IPR013325">
    <property type="entry name" value="RNA_pol_sigma_r2"/>
</dbReference>
<keyword evidence="3" id="KW-0805">Transcription regulation</keyword>
<comment type="caution">
    <text evidence="8">The sequence shown here is derived from an EMBL/GenBank/DDBJ whole genome shotgun (WGS) entry which is preliminary data.</text>
</comment>
<dbReference type="CDD" id="cd06171">
    <property type="entry name" value="Sigma70_r4"/>
    <property type="match status" value="1"/>
</dbReference>
<evidence type="ECO:0000256" key="2">
    <source>
        <dbReference type="ARBA" id="ARBA00011344"/>
    </source>
</evidence>
<keyword evidence="9" id="KW-1185">Reference proteome</keyword>
<dbReference type="PANTHER" id="PTHR43133:SF65">
    <property type="entry name" value="ECF RNA POLYMERASE SIGMA FACTOR SIGG"/>
    <property type="match status" value="1"/>
</dbReference>
<dbReference type="Gene3D" id="1.10.1740.10">
    <property type="match status" value="1"/>
</dbReference>
<dbReference type="Proteomes" id="UP001277761">
    <property type="component" value="Unassembled WGS sequence"/>
</dbReference>
<dbReference type="Gene3D" id="3.10.450.50">
    <property type="match status" value="1"/>
</dbReference>
<dbReference type="Gene3D" id="1.10.10.10">
    <property type="entry name" value="Winged helix-like DNA-binding domain superfamily/Winged helix DNA-binding domain"/>
    <property type="match status" value="1"/>
</dbReference>
<evidence type="ECO:0000256" key="1">
    <source>
        <dbReference type="ARBA" id="ARBA00010641"/>
    </source>
</evidence>